<dbReference type="InterPro" id="IPR000600">
    <property type="entry name" value="ROK"/>
</dbReference>
<keyword evidence="2" id="KW-0808">Transferase</keyword>
<keyword evidence="2" id="KW-0418">Kinase</keyword>
<evidence type="ECO:0000256" key="1">
    <source>
        <dbReference type="ARBA" id="ARBA00006479"/>
    </source>
</evidence>
<dbReference type="Proteomes" id="UP000040453">
    <property type="component" value="Unassembled WGS sequence"/>
</dbReference>
<dbReference type="GO" id="GO:0016301">
    <property type="term" value="F:kinase activity"/>
    <property type="evidence" value="ECO:0007669"/>
    <property type="project" value="UniProtKB-KW"/>
</dbReference>
<accession>A0A0A1MCD8</accession>
<evidence type="ECO:0000313" key="2">
    <source>
        <dbReference type="EMBL" id="CEI83025.1"/>
    </source>
</evidence>
<dbReference type="STRING" id="545501.BN997_02914"/>
<dbReference type="CDD" id="cd24068">
    <property type="entry name" value="ASKHA_NBD_ROK_FnNanK-like"/>
    <property type="match status" value="1"/>
</dbReference>
<name>A0A0A1MCD8_9BACI</name>
<dbReference type="Pfam" id="PF00480">
    <property type="entry name" value="ROK"/>
    <property type="match status" value="1"/>
</dbReference>
<dbReference type="Gene3D" id="3.30.420.40">
    <property type="match status" value="2"/>
</dbReference>
<gene>
    <name evidence="2" type="primary">bglK_2</name>
    <name evidence="2" type="ORF">BN997_02914</name>
</gene>
<reference evidence="2 3" key="1">
    <citation type="submission" date="2014-11" db="EMBL/GenBank/DDBJ databases">
        <authorList>
            <person name="Urmite Genomes Urmite Genomes"/>
        </authorList>
    </citation>
    <scope>NUCLEOTIDE SEQUENCE [LARGE SCALE GENOMIC DNA]</scope>
    <source>
        <strain evidence="2 3">Oc5</strain>
    </source>
</reference>
<dbReference type="EMBL" id="CDGG01000001">
    <property type="protein sequence ID" value="CEI83025.1"/>
    <property type="molecule type" value="Genomic_DNA"/>
</dbReference>
<dbReference type="PANTHER" id="PTHR18964:SF165">
    <property type="entry name" value="BETA-GLUCOSIDE KINASE"/>
    <property type="match status" value="1"/>
</dbReference>
<dbReference type="AlphaFoldDB" id="A0A0A1MCD8"/>
<dbReference type="OrthoDB" id="9795247at2"/>
<dbReference type="RefSeq" id="WP_042533191.1">
    <property type="nucleotide sequence ID" value="NZ_CDGG01000001.1"/>
</dbReference>
<proteinExistence type="inferred from homology"/>
<evidence type="ECO:0000313" key="3">
    <source>
        <dbReference type="Proteomes" id="UP000040453"/>
    </source>
</evidence>
<protein>
    <submittedName>
        <fullName evidence="2">Beta-glucoside kinase</fullName>
    </submittedName>
</protein>
<dbReference type="InterPro" id="IPR043129">
    <property type="entry name" value="ATPase_NBD"/>
</dbReference>
<keyword evidence="3" id="KW-1185">Reference proteome</keyword>
<comment type="similarity">
    <text evidence="1">Belongs to the ROK (NagC/XylR) family.</text>
</comment>
<organism evidence="2 3">
    <name type="scientific">Oceanobacillus oncorhynchi</name>
    <dbReference type="NCBI Taxonomy" id="545501"/>
    <lineage>
        <taxon>Bacteria</taxon>
        <taxon>Bacillati</taxon>
        <taxon>Bacillota</taxon>
        <taxon>Bacilli</taxon>
        <taxon>Bacillales</taxon>
        <taxon>Bacillaceae</taxon>
        <taxon>Oceanobacillus</taxon>
    </lineage>
</organism>
<dbReference type="SUPFAM" id="SSF53067">
    <property type="entry name" value="Actin-like ATPase domain"/>
    <property type="match status" value="1"/>
</dbReference>
<dbReference type="PANTHER" id="PTHR18964">
    <property type="entry name" value="ROK (REPRESSOR, ORF, KINASE) FAMILY"/>
    <property type="match status" value="1"/>
</dbReference>
<sequence length="300" mass="33317">MKQYLAFDIGGTEIKYGILNEQGDILEVELFSSKNTNGNFVLDKIVEIASSKYNEINGLAISAPGFIDAESGYIENGGAYRDFDHFNMKSYLDEKLSIPVTIENDVNCVAYAEKWLGNAREDTDFVCMTIGTGIGGALFLNNQLYRGVSHRAGEFGYMKTSPDKTPNLFSNSLNLKATMAVIRKQFSSVKEIPLSQVTGEAVFQAFDEGDADAIEIISTFYDHIANLIYHIFYIINPAKILIGGGISNRDSFISELKSQLKAYELNEDWLEINTCYFKNHSGMVGATYHHLLKTGNLLNG</sequence>